<name>A0ABV1F6H8_9BACI</name>
<dbReference type="Proteomes" id="UP001465426">
    <property type="component" value="Unassembled WGS sequence"/>
</dbReference>
<comment type="caution">
    <text evidence="1">The sequence shown here is derived from an EMBL/GenBank/DDBJ whole genome shotgun (WGS) entry which is preliminary data.</text>
</comment>
<dbReference type="EMBL" id="JBBMFN010000098">
    <property type="protein sequence ID" value="MEQ2468380.1"/>
    <property type="molecule type" value="Genomic_DNA"/>
</dbReference>
<evidence type="ECO:0000313" key="2">
    <source>
        <dbReference type="Proteomes" id="UP001465426"/>
    </source>
</evidence>
<organism evidence="1 2">
    <name type="scientific">Niallia hominis</name>
    <dbReference type="NCBI Taxonomy" id="3133173"/>
    <lineage>
        <taxon>Bacteria</taxon>
        <taxon>Bacillati</taxon>
        <taxon>Bacillota</taxon>
        <taxon>Bacilli</taxon>
        <taxon>Bacillales</taxon>
        <taxon>Bacillaceae</taxon>
        <taxon>Niallia</taxon>
    </lineage>
</organism>
<accession>A0ABV1F6H8</accession>
<sequence>MTKTISWGGGNGIYNVKYHDGITTRFTDPAANYYSTTRSSTYHLGSLSTDKWNLTLTVSSAGGGTARATGTVTLRK</sequence>
<proteinExistence type="predicted"/>
<reference evidence="1 2" key="1">
    <citation type="submission" date="2024-03" db="EMBL/GenBank/DDBJ databases">
        <title>Human intestinal bacterial collection.</title>
        <authorList>
            <person name="Pauvert C."/>
            <person name="Hitch T.C.A."/>
            <person name="Clavel T."/>
        </authorList>
    </citation>
    <scope>NUCLEOTIDE SEQUENCE [LARGE SCALE GENOMIC DNA]</scope>
    <source>
        <strain evidence="1 2">CLA-SR-H024</strain>
    </source>
</reference>
<evidence type="ECO:0000313" key="1">
    <source>
        <dbReference type="EMBL" id="MEQ2468380.1"/>
    </source>
</evidence>
<keyword evidence="2" id="KW-1185">Reference proteome</keyword>
<gene>
    <name evidence="1" type="ORF">WMO63_22265</name>
</gene>
<protein>
    <submittedName>
        <fullName evidence="1">Uncharacterized protein</fullName>
    </submittedName>
</protein>
<dbReference type="RefSeq" id="WP_251628836.1">
    <property type="nucleotide sequence ID" value="NZ_JBBMFN010000098.1"/>
</dbReference>